<protein>
    <submittedName>
        <fullName evidence="1">AlNc14C66G4658 protein</fullName>
    </submittedName>
</protein>
<reference evidence="1" key="1">
    <citation type="journal article" date="2011" name="PLoS Biol.">
        <title>Gene gain and loss during evolution of obligate parasitism in the white rust pathogen of Arabidopsis thaliana.</title>
        <authorList>
            <person name="Kemen E."/>
            <person name="Gardiner A."/>
            <person name="Schultz-Larsen T."/>
            <person name="Kemen A.C."/>
            <person name="Balmuth A.L."/>
            <person name="Robert-Seilaniantz A."/>
            <person name="Bailey K."/>
            <person name="Holub E."/>
            <person name="Studholme D.J."/>
            <person name="Maclean D."/>
            <person name="Jones J.D."/>
        </authorList>
    </citation>
    <scope>NUCLEOTIDE SEQUENCE</scope>
</reference>
<reference evidence="1" key="2">
    <citation type="submission" date="2011-02" db="EMBL/GenBank/DDBJ databases">
        <authorList>
            <person name="MacLean D."/>
        </authorList>
    </citation>
    <scope>NUCLEOTIDE SEQUENCE</scope>
</reference>
<proteinExistence type="predicted"/>
<evidence type="ECO:0000313" key="1">
    <source>
        <dbReference type="EMBL" id="CCA19210.1"/>
    </source>
</evidence>
<dbReference type="AlphaFoldDB" id="F0WDD8"/>
<sequence>MRTATLPLTIESAQRTMESDGLVEVEDSSAKELVAALPIKAHALQFSLTILRSDYRKGKIIAVCDRAVSFNSAAVERKTKTKCTGYEYRLIARQIGIDKLWKVIRREGAHNHDMFVDPKMHPRVRRLILLQRSQHVPLERAGVRPEEQIAFIRQEYPDCCSSSHQI</sequence>
<gene>
    <name evidence="1" type="primary">AlNc14C66G4658</name>
    <name evidence="1" type="ORF">ALNC14_053530</name>
</gene>
<name>F0WDD8_9STRA</name>
<dbReference type="EMBL" id="FR824111">
    <property type="protein sequence ID" value="CCA19210.1"/>
    <property type="molecule type" value="Genomic_DNA"/>
</dbReference>
<accession>F0WDD8</accession>
<dbReference type="HOGENOM" id="CLU_136478_0_0_1"/>
<organism evidence="1">
    <name type="scientific">Albugo laibachii Nc14</name>
    <dbReference type="NCBI Taxonomy" id="890382"/>
    <lineage>
        <taxon>Eukaryota</taxon>
        <taxon>Sar</taxon>
        <taxon>Stramenopiles</taxon>
        <taxon>Oomycota</taxon>
        <taxon>Peronosporomycetes</taxon>
        <taxon>Albuginales</taxon>
        <taxon>Albuginaceae</taxon>
        <taxon>Albugo</taxon>
    </lineage>
</organism>